<accession>A0A081N7S1</accession>
<evidence type="ECO:0000313" key="1">
    <source>
        <dbReference type="EMBL" id="KEQ14494.1"/>
    </source>
</evidence>
<keyword evidence="2" id="KW-1185">Reference proteome</keyword>
<name>A0A081N7S1_9GAMM</name>
<comment type="caution">
    <text evidence="1">The sequence shown here is derived from an EMBL/GenBank/DDBJ whole genome shotgun (WGS) entry which is preliminary data.</text>
</comment>
<organism evidence="1 2">
    <name type="scientific">Endozoicomonas montiporae</name>
    <dbReference type="NCBI Taxonomy" id="1027273"/>
    <lineage>
        <taxon>Bacteria</taxon>
        <taxon>Pseudomonadati</taxon>
        <taxon>Pseudomonadota</taxon>
        <taxon>Gammaproteobacteria</taxon>
        <taxon>Oceanospirillales</taxon>
        <taxon>Endozoicomonadaceae</taxon>
        <taxon>Endozoicomonas</taxon>
    </lineage>
</organism>
<reference evidence="1 2" key="1">
    <citation type="submission" date="2014-06" db="EMBL/GenBank/DDBJ databases">
        <title>Whole Genome Sequences of Three Symbiotic Endozoicomonas Bacteria.</title>
        <authorList>
            <person name="Neave M.J."/>
            <person name="Apprill A."/>
            <person name="Voolstra C.R."/>
        </authorList>
    </citation>
    <scope>NUCLEOTIDE SEQUENCE [LARGE SCALE GENOMIC DNA]</scope>
    <source>
        <strain evidence="1 2">LMG 24815</strain>
    </source>
</reference>
<dbReference type="EMBL" id="JOKG01000002">
    <property type="protein sequence ID" value="KEQ14494.1"/>
    <property type="molecule type" value="Genomic_DNA"/>
</dbReference>
<dbReference type="RefSeq" id="WP_034874388.1">
    <property type="nucleotide sequence ID" value="NZ_JOKG01000002.1"/>
</dbReference>
<gene>
    <name evidence="1" type="ORF">GZ77_09060</name>
</gene>
<proteinExistence type="predicted"/>
<evidence type="ECO:0000313" key="2">
    <source>
        <dbReference type="Proteomes" id="UP000028006"/>
    </source>
</evidence>
<dbReference type="Proteomes" id="UP000028006">
    <property type="component" value="Unassembled WGS sequence"/>
</dbReference>
<protein>
    <submittedName>
        <fullName evidence="1">Uncharacterized protein</fullName>
    </submittedName>
</protein>
<sequence length="207" mass="23589">MSMYPSTGGALINAFNPTLFDSYKSAGWQLLASKLSDKYPELDIPVQLDPNFDKDRLTRVDWATQAGMTAGLLRHQLDPVSYQLLRVRYTHDGNPIKTGNYRLRLAMTDNLRDALQEGWPVIRKGLIDQGLVRGSVLANEKRLQYMALRALRPDIVLQPFQASDDENQRTIDHQQWEVRKAVRQLIDLATKRAEFVLALADLVNHDC</sequence>
<dbReference type="AlphaFoldDB" id="A0A081N7S1"/>